<feature type="transmembrane region" description="Helical" evidence="6">
    <location>
        <begin position="67"/>
        <end position="87"/>
    </location>
</feature>
<dbReference type="PANTHER" id="PTHR23513:SF11">
    <property type="entry name" value="STAPHYLOFERRIN A TRANSPORTER"/>
    <property type="match status" value="1"/>
</dbReference>
<evidence type="ECO:0000256" key="1">
    <source>
        <dbReference type="ARBA" id="ARBA00004651"/>
    </source>
</evidence>
<evidence type="ECO:0000259" key="7">
    <source>
        <dbReference type="PROSITE" id="PS50850"/>
    </source>
</evidence>
<feature type="transmembrane region" description="Helical" evidence="6">
    <location>
        <begin position="93"/>
        <end position="112"/>
    </location>
</feature>
<dbReference type="Proteomes" id="UP000634780">
    <property type="component" value="Unassembled WGS sequence"/>
</dbReference>
<feature type="transmembrane region" description="Helical" evidence="6">
    <location>
        <begin position="248"/>
        <end position="266"/>
    </location>
</feature>
<feature type="transmembrane region" description="Helical" evidence="6">
    <location>
        <begin position="22"/>
        <end position="55"/>
    </location>
</feature>
<gene>
    <name evidence="8" type="ORF">JGB26_23055</name>
</gene>
<evidence type="ECO:0000256" key="6">
    <source>
        <dbReference type="SAM" id="Phobius"/>
    </source>
</evidence>
<feature type="transmembrane region" description="Helical" evidence="6">
    <location>
        <begin position="278"/>
        <end position="295"/>
    </location>
</feature>
<protein>
    <submittedName>
        <fullName evidence="8">MFS transporter</fullName>
    </submittedName>
</protein>
<keyword evidence="3 6" id="KW-0812">Transmembrane</keyword>
<dbReference type="PANTHER" id="PTHR23513">
    <property type="entry name" value="INTEGRAL MEMBRANE EFFLUX PROTEIN-RELATED"/>
    <property type="match status" value="1"/>
</dbReference>
<keyword evidence="4 6" id="KW-1133">Transmembrane helix</keyword>
<dbReference type="InterPro" id="IPR020846">
    <property type="entry name" value="MFS_dom"/>
</dbReference>
<dbReference type="EMBL" id="JAEKOZ010000014">
    <property type="protein sequence ID" value="MBJ3809959.1"/>
    <property type="molecule type" value="Genomic_DNA"/>
</dbReference>
<accession>A0ABS0XAI7</accession>
<evidence type="ECO:0000256" key="4">
    <source>
        <dbReference type="ARBA" id="ARBA00022989"/>
    </source>
</evidence>
<dbReference type="Pfam" id="PF07690">
    <property type="entry name" value="MFS_1"/>
    <property type="match status" value="1"/>
</dbReference>
<evidence type="ECO:0000256" key="2">
    <source>
        <dbReference type="ARBA" id="ARBA00022475"/>
    </source>
</evidence>
<sequence>MTRYLIGATAARTGDEMSGPALLLVGLSVTGSASAASALLSGITVSAAVGGPVFGAMLDRAARPGRLLAGALAVYCVALLVILLSLGRLPLPVVLATAVCGGLLGPALAGGWTAQLPRVAAPESLPRANALDALTFNTASLAGPALAGAVAMTAGPAAGVVVSLALIALALPAAWTLPRRAEAVRAKPSKPSTSVVADLASGFAAIGRTRPLARATLTSVISYVGVGMLVTCTPLLGERALGTSGSGTFLLAALAAASLLANALLARCPDLLRPDATILGSALALAAALLLAATLSPVALFAAMAVAGAGAGPQLTALFAVRHREAPDQLRGQIFTTGASLKITGFAIGAGIGGPIATWSLSGSLLVAAGFEVLAALGFVLLTVGPVRHPDAPTSHADHARIRP</sequence>
<name>A0ABS0XAI7_9ACTN</name>
<evidence type="ECO:0000256" key="3">
    <source>
        <dbReference type="ARBA" id="ARBA00022692"/>
    </source>
</evidence>
<evidence type="ECO:0000256" key="5">
    <source>
        <dbReference type="ARBA" id="ARBA00023136"/>
    </source>
</evidence>
<evidence type="ECO:0000313" key="8">
    <source>
        <dbReference type="EMBL" id="MBJ3809959.1"/>
    </source>
</evidence>
<evidence type="ECO:0000313" key="9">
    <source>
        <dbReference type="Proteomes" id="UP000634780"/>
    </source>
</evidence>
<comment type="subcellular location">
    <subcellularLocation>
        <location evidence="1">Cell membrane</location>
        <topology evidence="1">Multi-pass membrane protein</topology>
    </subcellularLocation>
</comment>
<feature type="transmembrane region" description="Helical" evidence="6">
    <location>
        <begin position="341"/>
        <end position="359"/>
    </location>
</feature>
<keyword evidence="9" id="KW-1185">Reference proteome</keyword>
<comment type="caution">
    <text evidence="8">The sequence shown here is derived from an EMBL/GenBank/DDBJ whole genome shotgun (WGS) entry which is preliminary data.</text>
</comment>
<proteinExistence type="predicted"/>
<dbReference type="PROSITE" id="PS50850">
    <property type="entry name" value="MFS"/>
    <property type="match status" value="1"/>
</dbReference>
<feature type="transmembrane region" description="Helical" evidence="6">
    <location>
        <begin position="365"/>
        <end position="384"/>
    </location>
</feature>
<feature type="transmembrane region" description="Helical" evidence="6">
    <location>
        <begin position="157"/>
        <end position="177"/>
    </location>
</feature>
<dbReference type="InterPro" id="IPR036259">
    <property type="entry name" value="MFS_trans_sf"/>
</dbReference>
<feature type="domain" description="Major facilitator superfamily (MFS) profile" evidence="7">
    <location>
        <begin position="1"/>
        <end position="387"/>
    </location>
</feature>
<dbReference type="Gene3D" id="1.20.1250.20">
    <property type="entry name" value="MFS general substrate transporter like domains"/>
    <property type="match status" value="1"/>
</dbReference>
<reference evidence="8 9" key="1">
    <citation type="submission" date="2020-12" db="EMBL/GenBank/DDBJ databases">
        <title>Streptomyces typhae sp. nov., a novel endophytic actinomycete isolated from the root of cattail pollen (Typha angustifolia L.).</title>
        <authorList>
            <person name="Peng C."/>
            <person name="Liu C."/>
        </authorList>
    </citation>
    <scope>NUCLEOTIDE SEQUENCE [LARGE SCALE GENOMIC DNA]</scope>
    <source>
        <strain evidence="8 9">JCM 4753</strain>
    </source>
</reference>
<dbReference type="InterPro" id="IPR011701">
    <property type="entry name" value="MFS"/>
</dbReference>
<feature type="transmembrane region" description="Helical" evidence="6">
    <location>
        <begin position="215"/>
        <end position="236"/>
    </location>
</feature>
<dbReference type="SUPFAM" id="SSF103473">
    <property type="entry name" value="MFS general substrate transporter"/>
    <property type="match status" value="1"/>
</dbReference>
<feature type="transmembrane region" description="Helical" evidence="6">
    <location>
        <begin position="301"/>
        <end position="321"/>
    </location>
</feature>
<organism evidence="8 9">
    <name type="scientific">Streptomyces flavofungini</name>
    <dbReference type="NCBI Taxonomy" id="68200"/>
    <lineage>
        <taxon>Bacteria</taxon>
        <taxon>Bacillati</taxon>
        <taxon>Actinomycetota</taxon>
        <taxon>Actinomycetes</taxon>
        <taxon>Kitasatosporales</taxon>
        <taxon>Streptomycetaceae</taxon>
        <taxon>Streptomyces</taxon>
    </lineage>
</organism>
<keyword evidence="2" id="KW-1003">Cell membrane</keyword>
<keyword evidence="5 6" id="KW-0472">Membrane</keyword>